<evidence type="ECO:0000313" key="5">
    <source>
        <dbReference type="Proteomes" id="UP000245872"/>
    </source>
</evidence>
<dbReference type="KEGG" id="cher:DK880_00607"/>
<protein>
    <submittedName>
        <fullName evidence="1">Uncharacterized protein</fullName>
    </submittedName>
</protein>
<gene>
    <name evidence="1" type="ORF">DK880_00607</name>
    <name evidence="2" type="ORF">DK880_00609</name>
    <name evidence="3" type="ORF">DK880_00611</name>
    <name evidence="4" type="ORF">DK880_00613</name>
</gene>
<keyword evidence="5" id="KW-1185">Reference proteome</keyword>
<dbReference type="EMBL" id="CP029619">
    <property type="protein sequence ID" value="AWN81923.1"/>
    <property type="molecule type" value="Genomic_DNA"/>
</dbReference>
<accession>A0A2Z3L8L4</accession>
<dbReference type="AlphaFoldDB" id="A0A2Z3L8L4"/>
<dbReference type="EMBL" id="CP029619">
    <property type="protein sequence ID" value="AWN81929.1"/>
    <property type="molecule type" value="Genomic_DNA"/>
</dbReference>
<evidence type="ECO:0000313" key="2">
    <source>
        <dbReference type="EMBL" id="AWN81925.1"/>
    </source>
</evidence>
<evidence type="ECO:0000313" key="3">
    <source>
        <dbReference type="EMBL" id="AWN81927.1"/>
    </source>
</evidence>
<evidence type="ECO:0000313" key="4">
    <source>
        <dbReference type="EMBL" id="AWN81929.1"/>
    </source>
</evidence>
<dbReference type="KEGG" id="cher:DK880_00611"/>
<organism evidence="1 5">
    <name type="scientific">Candidatus Cardinium hertigii</name>
    <dbReference type="NCBI Taxonomy" id="247481"/>
    <lineage>
        <taxon>Bacteria</taxon>
        <taxon>Pseudomonadati</taxon>
        <taxon>Bacteroidota</taxon>
        <taxon>Cytophagia</taxon>
        <taxon>Cytophagales</taxon>
        <taxon>Amoebophilaceae</taxon>
        <taxon>Candidatus Cardinium</taxon>
    </lineage>
</organism>
<name>A0A2Z3L8L4_9BACT</name>
<evidence type="ECO:0000313" key="1">
    <source>
        <dbReference type="EMBL" id="AWN81923.1"/>
    </source>
</evidence>
<reference evidence="1 5" key="1">
    <citation type="submission" date="2018-05" db="EMBL/GenBank/DDBJ databases">
        <title>Candidatus Cardinium hertigii Genome Assembly.</title>
        <authorList>
            <person name="Showmaker K.C."/>
            <person name="Walden K.O."/>
            <person name="Fields C.J."/>
            <person name="Lambert K.N."/>
            <person name="Hudson M.E."/>
        </authorList>
    </citation>
    <scope>NUCLEOTIDE SEQUENCE [LARGE SCALE GENOMIC DNA]</scope>
    <source>
        <strain evidence="5">cHgTN10</strain>
        <strain evidence="1">CHgTN10</strain>
    </source>
</reference>
<dbReference type="Proteomes" id="UP000245872">
    <property type="component" value="Chromosome"/>
</dbReference>
<dbReference type="EMBL" id="CP029619">
    <property type="protein sequence ID" value="AWN81927.1"/>
    <property type="molecule type" value="Genomic_DNA"/>
</dbReference>
<dbReference type="KEGG" id="cher:DK880_00609"/>
<dbReference type="EMBL" id="CP029619">
    <property type="protein sequence ID" value="AWN81925.1"/>
    <property type="molecule type" value="Genomic_DNA"/>
</dbReference>
<dbReference type="KEGG" id="cher:DK880_00613"/>
<proteinExistence type="predicted"/>
<sequence length="48" mass="5502">MEGSRSCYCTVAAIGKRFFIFPKVRNARFGFSLIDQLILRMLVGILYV</sequence>